<evidence type="ECO:0000313" key="2">
    <source>
        <dbReference type="EMBL" id="MCL1047545.1"/>
    </source>
</evidence>
<keyword evidence="1" id="KW-1133">Transmembrane helix</keyword>
<dbReference type="Proteomes" id="UP001202134">
    <property type="component" value="Unassembled WGS sequence"/>
</dbReference>
<evidence type="ECO:0000256" key="1">
    <source>
        <dbReference type="SAM" id="Phobius"/>
    </source>
</evidence>
<dbReference type="RefSeq" id="WP_248956873.1">
    <property type="nucleotide sequence ID" value="NZ_JAKIKU010000015.1"/>
</dbReference>
<feature type="transmembrane region" description="Helical" evidence="1">
    <location>
        <begin position="214"/>
        <end position="234"/>
    </location>
</feature>
<reference evidence="2 3" key="1">
    <citation type="submission" date="2022-01" db="EMBL/GenBank/DDBJ databases">
        <title>Whole genome-based taxonomy of the Shewanellaceae.</title>
        <authorList>
            <person name="Martin-Rodriguez A.J."/>
        </authorList>
    </citation>
    <scope>NUCLEOTIDE SEQUENCE [LARGE SCALE GENOMIC DNA]</scope>
    <source>
        <strain evidence="2 3">DSM 24955</strain>
    </source>
</reference>
<keyword evidence="1" id="KW-0812">Transmembrane</keyword>
<evidence type="ECO:0000313" key="3">
    <source>
        <dbReference type="Proteomes" id="UP001202134"/>
    </source>
</evidence>
<comment type="caution">
    <text evidence="2">The sequence shown here is derived from an EMBL/GenBank/DDBJ whole genome shotgun (WGS) entry which is preliminary data.</text>
</comment>
<proteinExistence type="predicted"/>
<gene>
    <name evidence="2" type="ORF">L2737_19775</name>
</gene>
<feature type="transmembrane region" description="Helical" evidence="1">
    <location>
        <begin position="12"/>
        <end position="35"/>
    </location>
</feature>
<sequence>MKTQKIKRWLRFCHYWLGTIVGIQLLIWLGTGIYFNITPSEDLKGTHYYRSIAPLDLTAFSSHDLEPLSSILERFKPMEQVSTIVLINQPVYLLDEQVQRYQHDCQQQVLVDAYSGKEVLIDADLAESIALQSYTGAGEIKSHRQLSTSFKEWPKECNPLWQVSISDDLNTRIYINGINGRLVGHKNDHTDLADLMFKLHFMDYLHQGSFNNPFSWVFGLMMLLLSLSGVYWVIENLVLKRYRFKFE</sequence>
<accession>A0ABT0KUM2</accession>
<organism evidence="2 3">
    <name type="scientific">Shewanella electrodiphila</name>
    <dbReference type="NCBI Taxonomy" id="934143"/>
    <lineage>
        <taxon>Bacteria</taxon>
        <taxon>Pseudomonadati</taxon>
        <taxon>Pseudomonadota</taxon>
        <taxon>Gammaproteobacteria</taxon>
        <taxon>Alteromonadales</taxon>
        <taxon>Shewanellaceae</taxon>
        <taxon>Shewanella</taxon>
    </lineage>
</organism>
<protein>
    <submittedName>
        <fullName evidence="2">Peptidase</fullName>
    </submittedName>
</protein>
<keyword evidence="3" id="KW-1185">Reference proteome</keyword>
<keyword evidence="1" id="KW-0472">Membrane</keyword>
<name>A0ABT0KUM2_9GAMM</name>
<dbReference type="EMBL" id="JAKIKU010000015">
    <property type="protein sequence ID" value="MCL1047545.1"/>
    <property type="molecule type" value="Genomic_DNA"/>
</dbReference>